<keyword evidence="3" id="KW-1185">Reference proteome</keyword>
<protein>
    <submittedName>
        <fullName evidence="2">Thioesterase</fullName>
    </submittedName>
</protein>
<dbReference type="InterPro" id="IPR029069">
    <property type="entry name" value="HotDog_dom_sf"/>
</dbReference>
<accession>A0A0H4IBB4</accession>
<organism evidence="2 3">
    <name type="scientific">Marinobacter psychrophilus</name>
    <dbReference type="NCBI Taxonomy" id="330734"/>
    <lineage>
        <taxon>Bacteria</taxon>
        <taxon>Pseudomonadati</taxon>
        <taxon>Pseudomonadota</taxon>
        <taxon>Gammaproteobacteria</taxon>
        <taxon>Pseudomonadales</taxon>
        <taxon>Marinobacteraceae</taxon>
        <taxon>Marinobacter</taxon>
    </lineage>
</organism>
<dbReference type="Proteomes" id="UP000036406">
    <property type="component" value="Chromosome"/>
</dbReference>
<evidence type="ECO:0000313" key="2">
    <source>
        <dbReference type="EMBL" id="AKO52337.1"/>
    </source>
</evidence>
<dbReference type="InterPro" id="IPR012660">
    <property type="entry name" value="YiiD_C"/>
</dbReference>
<dbReference type="NCBIfam" id="TIGR02447">
    <property type="entry name" value="yiiD_Cterm"/>
    <property type="match status" value="1"/>
</dbReference>
<evidence type="ECO:0000259" key="1">
    <source>
        <dbReference type="Pfam" id="PF09500"/>
    </source>
</evidence>
<evidence type="ECO:0000313" key="3">
    <source>
        <dbReference type="Proteomes" id="UP000036406"/>
    </source>
</evidence>
<dbReference type="PATRIC" id="fig|330734.3.peg.1638"/>
<gene>
    <name evidence="2" type="ORF">ABA45_07790</name>
</gene>
<name>A0A0H4IBB4_9GAMM</name>
<dbReference type="SUPFAM" id="SSF54637">
    <property type="entry name" value="Thioesterase/thiol ester dehydrase-isomerase"/>
    <property type="match status" value="1"/>
</dbReference>
<feature type="domain" description="Thioesterase putative" evidence="1">
    <location>
        <begin position="5"/>
        <end position="153"/>
    </location>
</feature>
<dbReference type="Gene3D" id="3.10.129.10">
    <property type="entry name" value="Hotdog Thioesterase"/>
    <property type="match status" value="1"/>
</dbReference>
<dbReference type="STRING" id="330734.ABA45_07790"/>
<dbReference type="RefSeq" id="WP_048385128.1">
    <property type="nucleotide sequence ID" value="NZ_CP011494.1"/>
</dbReference>
<sequence>MSRLAQFQKRINQQIPLTTALGLKLLEWDGTALLLSAPLAPNSNHQGTGFGGSLYSVGVSAAWSVAELALADLQLKGTVVVQTGTIEYKSPVDGDFFSVCRLPDGEMPDHFRKSLARHGRARLELTAEIFCGVPTMQPQQEPAAVFRGRFVVSDVRSRSR</sequence>
<dbReference type="AlphaFoldDB" id="A0A0H4IBB4"/>
<proteinExistence type="predicted"/>
<dbReference type="Pfam" id="PF09500">
    <property type="entry name" value="YiiD_C"/>
    <property type="match status" value="1"/>
</dbReference>
<reference evidence="2 3" key="1">
    <citation type="submission" date="2015-05" db="EMBL/GenBank/DDBJ databases">
        <title>Complete genome of Marinobacter psychrophilus strain 20041T isolated from sea-ice of the Canadian Basin.</title>
        <authorList>
            <person name="Song L."/>
            <person name="Ren L."/>
            <person name="Yu Y."/>
            <person name="Wang X."/>
        </authorList>
    </citation>
    <scope>NUCLEOTIDE SEQUENCE [LARGE SCALE GENOMIC DNA]</scope>
    <source>
        <strain evidence="2 3">20041</strain>
    </source>
</reference>
<dbReference type="KEGG" id="mpq:ABA45_07790"/>
<dbReference type="EMBL" id="CP011494">
    <property type="protein sequence ID" value="AKO52337.1"/>
    <property type="molecule type" value="Genomic_DNA"/>
</dbReference>